<gene>
    <name evidence="1" type="ORF">CDAR_196481</name>
</gene>
<sequence>MRKELKAKLLLELHGLQGQILDKIQRNVFEAIIRVRKFSGNKTTAIKQHCSSTVTDGVVELTFDISGLCKLAKKARLQKASMTLLLQKPPATKPRDFSGMSVKGFVLHRLSKSRSDICDSFTPIEHAIEGI</sequence>
<dbReference type="Proteomes" id="UP001054837">
    <property type="component" value="Unassembled WGS sequence"/>
</dbReference>
<dbReference type="AlphaFoldDB" id="A0AAV4PV15"/>
<comment type="caution">
    <text evidence="1">The sequence shown here is derived from an EMBL/GenBank/DDBJ whole genome shotgun (WGS) entry which is preliminary data.</text>
</comment>
<protein>
    <submittedName>
        <fullName evidence="1">Uncharacterized protein</fullName>
    </submittedName>
</protein>
<evidence type="ECO:0000313" key="2">
    <source>
        <dbReference type="Proteomes" id="UP001054837"/>
    </source>
</evidence>
<evidence type="ECO:0000313" key="1">
    <source>
        <dbReference type="EMBL" id="GIY01448.1"/>
    </source>
</evidence>
<dbReference type="EMBL" id="BPLQ01003582">
    <property type="protein sequence ID" value="GIY01448.1"/>
    <property type="molecule type" value="Genomic_DNA"/>
</dbReference>
<keyword evidence="2" id="KW-1185">Reference proteome</keyword>
<reference evidence="1 2" key="1">
    <citation type="submission" date="2021-06" db="EMBL/GenBank/DDBJ databases">
        <title>Caerostris darwini draft genome.</title>
        <authorList>
            <person name="Kono N."/>
            <person name="Arakawa K."/>
        </authorList>
    </citation>
    <scope>NUCLEOTIDE SEQUENCE [LARGE SCALE GENOMIC DNA]</scope>
</reference>
<accession>A0AAV4PV15</accession>
<proteinExistence type="predicted"/>
<organism evidence="1 2">
    <name type="scientific">Caerostris darwini</name>
    <dbReference type="NCBI Taxonomy" id="1538125"/>
    <lineage>
        <taxon>Eukaryota</taxon>
        <taxon>Metazoa</taxon>
        <taxon>Ecdysozoa</taxon>
        <taxon>Arthropoda</taxon>
        <taxon>Chelicerata</taxon>
        <taxon>Arachnida</taxon>
        <taxon>Araneae</taxon>
        <taxon>Araneomorphae</taxon>
        <taxon>Entelegynae</taxon>
        <taxon>Araneoidea</taxon>
        <taxon>Araneidae</taxon>
        <taxon>Caerostris</taxon>
    </lineage>
</organism>
<name>A0AAV4PV15_9ARAC</name>